<dbReference type="GO" id="GO:0016758">
    <property type="term" value="F:hexosyltransferase activity"/>
    <property type="evidence" value="ECO:0007669"/>
    <property type="project" value="InterPro"/>
</dbReference>
<dbReference type="GO" id="GO:0006493">
    <property type="term" value="P:protein O-linked glycosylation"/>
    <property type="evidence" value="ECO:0007669"/>
    <property type="project" value="TreeGrafter"/>
</dbReference>
<comment type="caution">
    <text evidence="11">The sequence shown here is derived from an EMBL/GenBank/DDBJ whole genome shotgun (WGS) entry which is preliminary data.</text>
</comment>
<dbReference type="InterPro" id="IPR002659">
    <property type="entry name" value="Glyco_trans_31"/>
</dbReference>
<evidence type="ECO:0000256" key="9">
    <source>
        <dbReference type="ARBA" id="ARBA00023136"/>
    </source>
</evidence>
<evidence type="ECO:0000313" key="11">
    <source>
        <dbReference type="EMBL" id="CAF4140563.1"/>
    </source>
</evidence>
<keyword evidence="7 10" id="KW-1133">Transmembrane helix</keyword>
<gene>
    <name evidence="11" type="ORF">OXD698_LOCUS37517</name>
</gene>
<dbReference type="Gene3D" id="3.90.550.50">
    <property type="match status" value="2"/>
</dbReference>
<dbReference type="Proteomes" id="UP000663844">
    <property type="component" value="Unassembled WGS sequence"/>
</dbReference>
<name>A0A819XTL2_9BILA</name>
<feature type="transmembrane region" description="Helical" evidence="10">
    <location>
        <begin position="12"/>
        <end position="30"/>
    </location>
</feature>
<keyword evidence="8" id="KW-0333">Golgi apparatus</keyword>
<evidence type="ECO:0000256" key="3">
    <source>
        <dbReference type="ARBA" id="ARBA00022676"/>
    </source>
</evidence>
<sequence>MGTRRKCRFSNICIVLILILIFTSIYIKFYDAQYSTQFFVKLQENILHNTSSNDYLNVRLNLTSNTAICQLNDILIIYILSTANNFDRRKIIRSTWASPLIGTCFVFILGKSPDSTSSTQSRIDHEKRQYKDIVQIDHVESYGNVVYKEVAALHWSSHFYPSIPYLFKTDDDLIVDSLLISSIGQLMTTNNRNASSYISKYRPTLASAVVSIDRSTLFRGAWAMGYQTTLRGGKFGVSEYVWPHPVLPHYCSGFGWFMSKNVRNKLVTASYTYLVNKTAWVGDVFVSGFLAKAAGVKCDSISIDYDQTFSGNCSCFMAERPLLAVCSSTLHGGGGGNESAKFGEYEKAWKVIRQRHNSTHTNNFDRRKIIRSTWASPLIGTCFVFILAKSPDSTNSTQSLIDHEKRQYKDIVQIDHVESYGNVVYKEIAALHWSLHFYPSIPYLFKTDDDLIVDSLLISSIGQLMTTNNRNTSSYISKFRPTLVSEVLSMNRTTLFRDAWLMGGTETLRGGKFAVSHYAWPHPTLPHYCSGLGWFMSKDVRNRLVTASYTYPVNKTVWIGDVFVSGFLAKAAGVKCESITIDYEQIYSGNCSCVMAQHPLLAVCSSTLHGHRVSNETAKFGEYEKAWNIIQERHNIVNNNKTTLDIKDC</sequence>
<evidence type="ECO:0000256" key="10">
    <source>
        <dbReference type="SAM" id="Phobius"/>
    </source>
</evidence>
<comment type="subcellular location">
    <subcellularLocation>
        <location evidence="1">Golgi apparatus membrane</location>
        <topology evidence="1">Single-pass type II membrane protein</topology>
    </subcellularLocation>
</comment>
<evidence type="ECO:0000256" key="6">
    <source>
        <dbReference type="ARBA" id="ARBA00022968"/>
    </source>
</evidence>
<dbReference type="PANTHER" id="PTHR11214">
    <property type="entry name" value="BETA-1,3-N-ACETYLGLUCOSAMINYLTRANSFERASE"/>
    <property type="match status" value="1"/>
</dbReference>
<evidence type="ECO:0000256" key="5">
    <source>
        <dbReference type="ARBA" id="ARBA00022692"/>
    </source>
</evidence>
<keyword evidence="6" id="KW-0735">Signal-anchor</keyword>
<evidence type="ECO:0000256" key="8">
    <source>
        <dbReference type="ARBA" id="ARBA00023034"/>
    </source>
</evidence>
<reference evidence="11" key="1">
    <citation type="submission" date="2021-02" db="EMBL/GenBank/DDBJ databases">
        <authorList>
            <person name="Nowell W R."/>
        </authorList>
    </citation>
    <scope>NUCLEOTIDE SEQUENCE</scope>
</reference>
<accession>A0A819XTL2</accession>
<dbReference type="PANTHER" id="PTHR11214:SF235">
    <property type="entry name" value="HEXOSYLTRANSFERASE"/>
    <property type="match status" value="1"/>
</dbReference>
<evidence type="ECO:0000256" key="7">
    <source>
        <dbReference type="ARBA" id="ARBA00022989"/>
    </source>
</evidence>
<dbReference type="EMBL" id="CAJOAZ010006640">
    <property type="protein sequence ID" value="CAF4140563.1"/>
    <property type="molecule type" value="Genomic_DNA"/>
</dbReference>
<dbReference type="AlphaFoldDB" id="A0A819XTL2"/>
<keyword evidence="4" id="KW-0808">Transferase</keyword>
<dbReference type="Pfam" id="PF01762">
    <property type="entry name" value="Galactosyl_T"/>
    <property type="match status" value="2"/>
</dbReference>
<evidence type="ECO:0000256" key="4">
    <source>
        <dbReference type="ARBA" id="ARBA00022679"/>
    </source>
</evidence>
<comment type="similarity">
    <text evidence="2">Belongs to the glycosyltransferase 31 family.</text>
</comment>
<proteinExistence type="inferred from homology"/>
<protein>
    <submittedName>
        <fullName evidence="11">Uncharacterized protein</fullName>
    </submittedName>
</protein>
<keyword evidence="9 10" id="KW-0472">Membrane</keyword>
<evidence type="ECO:0000313" key="12">
    <source>
        <dbReference type="Proteomes" id="UP000663844"/>
    </source>
</evidence>
<keyword evidence="5 10" id="KW-0812">Transmembrane</keyword>
<evidence type="ECO:0000256" key="1">
    <source>
        <dbReference type="ARBA" id="ARBA00004323"/>
    </source>
</evidence>
<evidence type="ECO:0000256" key="2">
    <source>
        <dbReference type="ARBA" id="ARBA00008661"/>
    </source>
</evidence>
<organism evidence="11 12">
    <name type="scientific">Adineta steineri</name>
    <dbReference type="NCBI Taxonomy" id="433720"/>
    <lineage>
        <taxon>Eukaryota</taxon>
        <taxon>Metazoa</taxon>
        <taxon>Spiralia</taxon>
        <taxon>Gnathifera</taxon>
        <taxon>Rotifera</taxon>
        <taxon>Eurotatoria</taxon>
        <taxon>Bdelloidea</taxon>
        <taxon>Adinetida</taxon>
        <taxon>Adinetidae</taxon>
        <taxon>Adineta</taxon>
    </lineage>
</organism>
<keyword evidence="3" id="KW-0328">Glycosyltransferase</keyword>
<dbReference type="GO" id="GO:0000139">
    <property type="term" value="C:Golgi membrane"/>
    <property type="evidence" value="ECO:0007669"/>
    <property type="project" value="UniProtKB-SubCell"/>
</dbReference>